<proteinExistence type="predicted"/>
<reference evidence="3 4" key="1">
    <citation type="journal article" date="2018" name="IMA Fungus">
        <title>IMA Genome-F 9: Draft genome sequence of Annulohypoxylon stygium, Aspergillus mulundensis, Berkeleyomyces basicola (syn. Thielaviopsis basicola), Ceratocystis smalleyi, two Cercospora beticola strains, Coleophoma cylindrospora, Fusarium fracticaudum, Phialophora cf. hyalina, and Morchella septimelata.</title>
        <authorList>
            <person name="Wingfield B.D."/>
            <person name="Bills G.F."/>
            <person name="Dong Y."/>
            <person name="Huang W."/>
            <person name="Nel W.J."/>
            <person name="Swalarsk-Parry B.S."/>
            <person name="Vaghefi N."/>
            <person name="Wilken P.M."/>
            <person name="An Z."/>
            <person name="de Beer Z.W."/>
            <person name="De Vos L."/>
            <person name="Chen L."/>
            <person name="Duong T.A."/>
            <person name="Gao Y."/>
            <person name="Hammerbacher A."/>
            <person name="Kikkert J.R."/>
            <person name="Li Y."/>
            <person name="Li H."/>
            <person name="Li K."/>
            <person name="Li Q."/>
            <person name="Liu X."/>
            <person name="Ma X."/>
            <person name="Naidoo K."/>
            <person name="Pethybridge S.J."/>
            <person name="Sun J."/>
            <person name="Steenkamp E.T."/>
            <person name="van der Nest M.A."/>
            <person name="van Wyk S."/>
            <person name="Wingfield M.J."/>
            <person name="Xiong C."/>
            <person name="Yue Q."/>
            <person name="Zhang X."/>
        </authorList>
    </citation>
    <scope>NUCLEOTIDE SEQUENCE [LARGE SCALE GENOMIC DNA]</scope>
    <source>
        <strain evidence="3 4">BP5796</strain>
    </source>
</reference>
<feature type="signal peptide" evidence="2">
    <location>
        <begin position="1"/>
        <end position="20"/>
    </location>
</feature>
<feature type="compositionally biased region" description="Polar residues" evidence="1">
    <location>
        <begin position="361"/>
        <end position="377"/>
    </location>
</feature>
<evidence type="ECO:0000313" key="4">
    <source>
        <dbReference type="Proteomes" id="UP000256328"/>
    </source>
</evidence>
<keyword evidence="2" id="KW-0732">Signal</keyword>
<feature type="region of interest" description="Disordered" evidence="1">
    <location>
        <begin position="167"/>
        <end position="473"/>
    </location>
</feature>
<evidence type="ECO:0000256" key="2">
    <source>
        <dbReference type="SAM" id="SignalP"/>
    </source>
</evidence>
<evidence type="ECO:0000313" key="3">
    <source>
        <dbReference type="EMBL" id="RDW58445.1"/>
    </source>
</evidence>
<protein>
    <recommendedName>
        <fullName evidence="5">Fungal N-terminal domain-containing protein</fullName>
    </recommendedName>
</protein>
<feature type="compositionally biased region" description="Low complexity" evidence="1">
    <location>
        <begin position="561"/>
        <end position="585"/>
    </location>
</feature>
<dbReference type="OrthoDB" id="3536696at2759"/>
<accession>A0A3D8Q9C7</accession>
<sequence length="762" mass="85097">MDAACAASALVGLIFNCATAIKTCNDLRGRYKNIPSTLSSIETETSTLLSSLYQLQHLMQRDPIALSSIWDAQSMLPQTFEKAIEGFRQMVSTLLHDLERIKPSSDIQVQWTFKLKFLWNEAPMQDLLSRIRAHQQSLQFLMSIINLGSLAAVRRGIEENQKLLRKIEKSTSQHKRKHTEPSKTNHGVDNENAVYEKSPVLISDTTTDYENDAEDELEPPAKRRSLSPDDEDGPSAPSCPARTRSGRIFKPTMVAATPSQHEQSQVFSKSNYTDSKDTGAKKYSPTPSTKETRRRSRGDRSARPQDGSHREFTPPIHPFGIRFSTESDHDSYQKNAAPIANPTIHYFHGYPTPTSSTSSPRSLNGRQPVSSRNSESARTSDKETFASSDSSKSYVASSQVNSPSHRKSHQRSCEVQTPLYTPKSQSSTYNNSDSATNTEQGAGSSLAEQFNGQTPQTDCGGTEPLQHTNAKPILEILSPTTSTSFTKFNNPLKADKPQLSYQSDFVEMETEVESIPSDQEAKAKQTLLKKPHAGKPVEMTQDMDTTAQQVPSPKQSIELLKQPQRQRAASRSKSSSTKTASIPKATEADARKYRIPPGYSLKNWDPSEEPILLLGSVFDANSLGKWIYDWTVYHRGPVNPISDLAGELWLLLIQLAGKVKRAEECSLHIRDQNNREIVEDFIESGERLSDKLKKLLKSCEKPMLQTGKNSIQLGKSAGTKFVDYIFGQDRQLENTEKFMASMRLWNLRFDANCADILRNPSI</sequence>
<feature type="compositionally biased region" description="Polar residues" evidence="1">
    <location>
        <begin position="413"/>
        <end position="469"/>
    </location>
</feature>
<feature type="region of interest" description="Disordered" evidence="1">
    <location>
        <begin position="510"/>
        <end position="537"/>
    </location>
</feature>
<organism evidence="3 4">
    <name type="scientific">Coleophoma crateriformis</name>
    <dbReference type="NCBI Taxonomy" id="565419"/>
    <lineage>
        <taxon>Eukaryota</taxon>
        <taxon>Fungi</taxon>
        <taxon>Dikarya</taxon>
        <taxon>Ascomycota</taxon>
        <taxon>Pezizomycotina</taxon>
        <taxon>Leotiomycetes</taxon>
        <taxon>Helotiales</taxon>
        <taxon>Dermateaceae</taxon>
        <taxon>Coleophoma</taxon>
    </lineage>
</organism>
<feature type="region of interest" description="Disordered" evidence="1">
    <location>
        <begin position="559"/>
        <end position="589"/>
    </location>
</feature>
<evidence type="ECO:0008006" key="5">
    <source>
        <dbReference type="Google" id="ProtNLM"/>
    </source>
</evidence>
<feature type="compositionally biased region" description="Low complexity" evidence="1">
    <location>
        <begin position="387"/>
        <end position="402"/>
    </location>
</feature>
<feature type="compositionally biased region" description="Basic and acidic residues" evidence="1">
    <location>
        <begin position="179"/>
        <end position="189"/>
    </location>
</feature>
<keyword evidence="4" id="KW-1185">Reference proteome</keyword>
<feature type="compositionally biased region" description="Low complexity" evidence="1">
    <location>
        <begin position="351"/>
        <end position="360"/>
    </location>
</feature>
<comment type="caution">
    <text evidence="3">The sequence shown here is derived from an EMBL/GenBank/DDBJ whole genome shotgun (WGS) entry which is preliminary data.</text>
</comment>
<gene>
    <name evidence="3" type="ORF">BP5796_12375</name>
</gene>
<feature type="compositionally biased region" description="Basic and acidic residues" evidence="1">
    <location>
        <begin position="298"/>
        <end position="312"/>
    </location>
</feature>
<feature type="compositionally biased region" description="Acidic residues" evidence="1">
    <location>
        <begin position="207"/>
        <end position="218"/>
    </location>
</feature>
<evidence type="ECO:0000256" key="1">
    <source>
        <dbReference type="SAM" id="MobiDB-lite"/>
    </source>
</evidence>
<dbReference type="EMBL" id="PDLN01000021">
    <property type="protein sequence ID" value="RDW58445.1"/>
    <property type="molecule type" value="Genomic_DNA"/>
</dbReference>
<dbReference type="Proteomes" id="UP000256328">
    <property type="component" value="Unassembled WGS sequence"/>
</dbReference>
<feature type="chain" id="PRO_5017623477" description="Fungal N-terminal domain-containing protein" evidence="2">
    <location>
        <begin position="21"/>
        <end position="762"/>
    </location>
</feature>
<feature type="compositionally biased region" description="Polar residues" evidence="1">
    <location>
        <begin position="257"/>
        <end position="273"/>
    </location>
</feature>
<dbReference type="AlphaFoldDB" id="A0A3D8Q9C7"/>
<name>A0A3D8Q9C7_9HELO</name>